<comment type="similarity">
    <text evidence="1">Belongs to the metallo-dependent hydrolases superfamily.</text>
</comment>
<dbReference type="RefSeq" id="WP_316699823.1">
    <property type="nucleotide sequence ID" value="NZ_CP136336.1"/>
</dbReference>
<keyword evidence="4" id="KW-1185">Reference proteome</keyword>
<evidence type="ECO:0000259" key="2">
    <source>
        <dbReference type="Pfam" id="PF04909"/>
    </source>
</evidence>
<dbReference type="InterPro" id="IPR032466">
    <property type="entry name" value="Metal_Hydrolase"/>
</dbReference>
<evidence type="ECO:0000313" key="3">
    <source>
        <dbReference type="EMBL" id="WOB07149.1"/>
    </source>
</evidence>
<name>A0ABZ0CQJ1_9BURK</name>
<dbReference type="Proteomes" id="UP001303946">
    <property type="component" value="Chromosome"/>
</dbReference>
<dbReference type="Pfam" id="PF04909">
    <property type="entry name" value="Amidohydro_2"/>
    <property type="match status" value="1"/>
</dbReference>
<dbReference type="SUPFAM" id="SSF51556">
    <property type="entry name" value="Metallo-dependent hydrolases"/>
    <property type="match status" value="1"/>
</dbReference>
<dbReference type="EMBL" id="CP136336">
    <property type="protein sequence ID" value="WOB07149.1"/>
    <property type="molecule type" value="Genomic_DNA"/>
</dbReference>
<feature type="domain" description="Amidohydrolase-related" evidence="2">
    <location>
        <begin position="4"/>
        <end position="278"/>
    </location>
</feature>
<accession>A0ABZ0CQJ1</accession>
<dbReference type="InterPro" id="IPR052350">
    <property type="entry name" value="Metallo-dep_Lactonases"/>
</dbReference>
<dbReference type="InterPro" id="IPR006680">
    <property type="entry name" value="Amidohydro-rel"/>
</dbReference>
<reference evidence="3 4" key="1">
    <citation type="submission" date="2023-10" db="EMBL/GenBank/DDBJ databases">
        <title>Bacteria for the degradation of biodegradable plastic PBAT(Polybutylene adipate terephthalate).</title>
        <authorList>
            <person name="Weon H.-Y."/>
            <person name="Yeon J."/>
        </authorList>
    </citation>
    <scope>NUCLEOTIDE SEQUENCE [LARGE SCALE GENOMIC DNA]</scope>
    <source>
        <strain evidence="3 4">SBD 7-3</strain>
    </source>
</reference>
<dbReference type="Gene3D" id="3.20.20.140">
    <property type="entry name" value="Metal-dependent hydrolases"/>
    <property type="match status" value="1"/>
</dbReference>
<proteinExistence type="inferred from homology"/>
<evidence type="ECO:0000313" key="4">
    <source>
        <dbReference type="Proteomes" id="UP001303946"/>
    </source>
</evidence>
<protein>
    <submittedName>
        <fullName evidence="3">Amidohydrolase family protein</fullName>
    </submittedName>
</protein>
<evidence type="ECO:0000256" key="1">
    <source>
        <dbReference type="ARBA" id="ARBA00038310"/>
    </source>
</evidence>
<sequence length="279" mass="31434">MQIIDAHQHFWRLDDRAGHWPPPSLTEIHRDFGPDDLHPTLERCRVAGTVLVQSLPTVADTEQLLQLADRHAFIKGVVGWVDMKAADAPAQIARLARHPRLKGLRPMLQDLDDVHWIDDPALDPAVGAMLEHGLSFDALVLPRHLRPLLEFARRHPRLPIVVDHAAKPVIPRGELVPWRHDLAALAELPRVHCKLSGLLTEAGPFPHAQRLQPWMEVVYGLFGPQRLIWGSDWPVLRLAGSYEGWLTMSRRFCETQPGADEASVAAVFGGNAHRFYRLD</sequence>
<gene>
    <name evidence="3" type="ORF">RXV79_19785</name>
</gene>
<dbReference type="PANTHER" id="PTHR43569:SF2">
    <property type="entry name" value="AMIDOHYDROLASE-RELATED DOMAIN-CONTAINING PROTEIN"/>
    <property type="match status" value="1"/>
</dbReference>
<dbReference type="PANTHER" id="PTHR43569">
    <property type="entry name" value="AMIDOHYDROLASE"/>
    <property type="match status" value="1"/>
</dbReference>
<organism evidence="3 4">
    <name type="scientific">Piscinibacter gummiphilus</name>
    <dbReference type="NCBI Taxonomy" id="946333"/>
    <lineage>
        <taxon>Bacteria</taxon>
        <taxon>Pseudomonadati</taxon>
        <taxon>Pseudomonadota</taxon>
        <taxon>Betaproteobacteria</taxon>
        <taxon>Burkholderiales</taxon>
        <taxon>Sphaerotilaceae</taxon>
        <taxon>Piscinibacter</taxon>
    </lineage>
</organism>